<feature type="region of interest" description="Disordered" evidence="1">
    <location>
        <begin position="46"/>
        <end position="69"/>
    </location>
</feature>
<feature type="compositionally biased region" description="Basic and acidic residues" evidence="1">
    <location>
        <begin position="1"/>
        <end position="16"/>
    </location>
</feature>
<evidence type="ECO:0000313" key="2">
    <source>
        <dbReference type="EMBL" id="KAK4309394.1"/>
    </source>
</evidence>
<gene>
    <name evidence="2" type="ORF">Pmani_018971</name>
</gene>
<accession>A0AAE1U875</accession>
<dbReference type="EMBL" id="JAWZYT010001756">
    <property type="protein sequence ID" value="KAK4309394.1"/>
    <property type="molecule type" value="Genomic_DNA"/>
</dbReference>
<name>A0AAE1U875_9EUCA</name>
<evidence type="ECO:0000256" key="1">
    <source>
        <dbReference type="SAM" id="MobiDB-lite"/>
    </source>
</evidence>
<organism evidence="2 3">
    <name type="scientific">Petrolisthes manimaculis</name>
    <dbReference type="NCBI Taxonomy" id="1843537"/>
    <lineage>
        <taxon>Eukaryota</taxon>
        <taxon>Metazoa</taxon>
        <taxon>Ecdysozoa</taxon>
        <taxon>Arthropoda</taxon>
        <taxon>Crustacea</taxon>
        <taxon>Multicrustacea</taxon>
        <taxon>Malacostraca</taxon>
        <taxon>Eumalacostraca</taxon>
        <taxon>Eucarida</taxon>
        <taxon>Decapoda</taxon>
        <taxon>Pleocyemata</taxon>
        <taxon>Anomura</taxon>
        <taxon>Galatheoidea</taxon>
        <taxon>Porcellanidae</taxon>
        <taxon>Petrolisthes</taxon>
    </lineage>
</organism>
<dbReference type="AlphaFoldDB" id="A0AAE1U875"/>
<keyword evidence="3" id="KW-1185">Reference proteome</keyword>
<sequence>MLEAEWHCVEGEHPDPLTRNAVPPPPLPPHPFPQLSFLSQPRRMMPRCMPHDQPTSHSASSLSGTTPPRLALPHCRAASLLHPPSPLVSQPASTFLPPATPPHPIPFYLLVDILFLPAPTTSYPHTCLLTSSSSNCSPIFNVTSF</sequence>
<proteinExistence type="predicted"/>
<dbReference type="Proteomes" id="UP001292094">
    <property type="component" value="Unassembled WGS sequence"/>
</dbReference>
<evidence type="ECO:0000313" key="3">
    <source>
        <dbReference type="Proteomes" id="UP001292094"/>
    </source>
</evidence>
<feature type="compositionally biased region" description="Polar residues" evidence="1">
    <location>
        <begin position="53"/>
        <end position="66"/>
    </location>
</feature>
<feature type="region of interest" description="Disordered" evidence="1">
    <location>
        <begin position="1"/>
        <end position="26"/>
    </location>
</feature>
<comment type="caution">
    <text evidence="2">The sequence shown here is derived from an EMBL/GenBank/DDBJ whole genome shotgun (WGS) entry which is preliminary data.</text>
</comment>
<protein>
    <submittedName>
        <fullName evidence="2">Uncharacterized protein</fullName>
    </submittedName>
</protein>
<reference evidence="2" key="1">
    <citation type="submission" date="2023-11" db="EMBL/GenBank/DDBJ databases">
        <title>Genome assemblies of two species of porcelain crab, Petrolisthes cinctipes and Petrolisthes manimaculis (Anomura: Porcellanidae).</title>
        <authorList>
            <person name="Angst P."/>
        </authorList>
    </citation>
    <scope>NUCLEOTIDE SEQUENCE</scope>
    <source>
        <strain evidence="2">PB745_02</strain>
        <tissue evidence="2">Gill</tissue>
    </source>
</reference>